<evidence type="ECO:0000313" key="3">
    <source>
        <dbReference type="EMBL" id="GFR23642.1"/>
    </source>
</evidence>
<keyword evidence="3" id="KW-0808">Transferase</keyword>
<feature type="region of interest" description="Disordered" evidence="1">
    <location>
        <begin position="416"/>
        <end position="443"/>
    </location>
</feature>
<dbReference type="Gene3D" id="3.60.10.10">
    <property type="entry name" value="Endonuclease/exonuclease/phosphatase"/>
    <property type="match status" value="1"/>
</dbReference>
<dbReference type="SUPFAM" id="SSF56219">
    <property type="entry name" value="DNase I-like"/>
    <property type="match status" value="1"/>
</dbReference>
<proteinExistence type="predicted"/>
<dbReference type="AlphaFoldDB" id="A0A8X6HH08"/>
<reference evidence="3" key="1">
    <citation type="submission" date="2020-07" db="EMBL/GenBank/DDBJ databases">
        <title>Multicomponent nature underlies the extraordinary mechanical properties of spider dragline silk.</title>
        <authorList>
            <person name="Kono N."/>
            <person name="Nakamura H."/>
            <person name="Mori M."/>
            <person name="Yoshida Y."/>
            <person name="Ohtoshi R."/>
            <person name="Malay A.D."/>
            <person name="Moran D.A.P."/>
            <person name="Tomita M."/>
            <person name="Numata K."/>
            <person name="Arakawa K."/>
        </authorList>
    </citation>
    <scope>NUCLEOTIDE SEQUENCE</scope>
</reference>
<dbReference type="PANTHER" id="PTHR33273">
    <property type="entry name" value="DOMAIN-CONTAINING PROTEIN, PUTATIVE-RELATED"/>
    <property type="match status" value="1"/>
</dbReference>
<keyword evidence="3" id="KW-0695">RNA-directed DNA polymerase</keyword>
<accession>A0A8X6HH08</accession>
<keyword evidence="3" id="KW-0548">Nucleotidyltransferase</keyword>
<dbReference type="GO" id="GO:0003964">
    <property type="term" value="F:RNA-directed DNA polymerase activity"/>
    <property type="evidence" value="ECO:0007669"/>
    <property type="project" value="UniProtKB-KW"/>
</dbReference>
<dbReference type="InterPro" id="IPR036691">
    <property type="entry name" value="Endo/exonu/phosph_ase_sf"/>
</dbReference>
<name>A0A8X6HH08_TRICU</name>
<keyword evidence="4" id="KW-1185">Reference proteome</keyword>
<comment type="caution">
    <text evidence="3">The sequence shown here is derived from an EMBL/GenBank/DDBJ whole genome shotgun (WGS) entry which is preliminary data.</text>
</comment>
<gene>
    <name evidence="3" type="primary">jockeypol_280</name>
    <name evidence="3" type="ORF">TNCT_28471</name>
</gene>
<evidence type="ECO:0000256" key="1">
    <source>
        <dbReference type="SAM" id="MobiDB-lite"/>
    </source>
</evidence>
<dbReference type="PANTHER" id="PTHR33273:SF2">
    <property type="entry name" value="ENDONUCLEASE_EXONUCLEASE_PHOSPHATASE DOMAIN-CONTAINING PROTEIN"/>
    <property type="match status" value="1"/>
</dbReference>
<dbReference type="EMBL" id="BMAO01018462">
    <property type="protein sequence ID" value="GFR23642.1"/>
    <property type="molecule type" value="Genomic_DNA"/>
</dbReference>
<sequence length="461" mass="52296">MIKRSIPHHEIKINNPSFETSAIKIERPNNNTITVISAYRPPRKPLLPQDLHQLFRNQNYVLVAGDLNAKHVSWSPNTQQNVAGHVIRRFCDSTGFPLSAPLEPTHFHKSLNNTVIDMAISKGMTITEVSSIPELSSDHNPVLFEVSLDNFTSPALSTYAFPNWSKFQTILTNTLPGNPKISNTDDIDNAIQNFNSTFKNAFNNSSTFKTINKPISCIPSVIRDKIKIKNRLRKDWQDTKYPPPYKTQLNKLQKEIKNELKNFHRAQWDKKLSEASPDDDSLYKIVKHHSNQNSTLHIPPIVGPMGLHYSTKNKVNLFADYLESSFQENPEPYDDDFIERVEEKVDDFMHHNSRHHTAPLTSPQEVMDIILKSPNKKAPVQPIESCFTQCQPPITGILLHSTSCLKKILGFPAKTISTTNKGTPPSSPIRRPHHSSKYLPLPSNIHTSVMGRRNALRSMSQ</sequence>
<dbReference type="OrthoDB" id="6431035at2759"/>
<dbReference type="Pfam" id="PF14529">
    <property type="entry name" value="Exo_endo_phos_2"/>
    <property type="match status" value="1"/>
</dbReference>
<feature type="domain" description="Endonuclease/exonuclease/phosphatase" evidence="2">
    <location>
        <begin position="33"/>
        <end position="142"/>
    </location>
</feature>
<evidence type="ECO:0000313" key="4">
    <source>
        <dbReference type="Proteomes" id="UP000887116"/>
    </source>
</evidence>
<protein>
    <submittedName>
        <fullName evidence="3">RNA-directed DNA polymerase from mobile element jockey</fullName>
    </submittedName>
</protein>
<evidence type="ECO:0000259" key="2">
    <source>
        <dbReference type="Pfam" id="PF14529"/>
    </source>
</evidence>
<dbReference type="Proteomes" id="UP000887116">
    <property type="component" value="Unassembled WGS sequence"/>
</dbReference>
<dbReference type="InterPro" id="IPR005135">
    <property type="entry name" value="Endo/exonuclease/phosphatase"/>
</dbReference>
<organism evidence="3 4">
    <name type="scientific">Trichonephila clavata</name>
    <name type="common">Joro spider</name>
    <name type="synonym">Nephila clavata</name>
    <dbReference type="NCBI Taxonomy" id="2740835"/>
    <lineage>
        <taxon>Eukaryota</taxon>
        <taxon>Metazoa</taxon>
        <taxon>Ecdysozoa</taxon>
        <taxon>Arthropoda</taxon>
        <taxon>Chelicerata</taxon>
        <taxon>Arachnida</taxon>
        <taxon>Araneae</taxon>
        <taxon>Araneomorphae</taxon>
        <taxon>Entelegynae</taxon>
        <taxon>Araneoidea</taxon>
        <taxon>Nephilidae</taxon>
        <taxon>Trichonephila</taxon>
    </lineage>
</organism>